<dbReference type="CDD" id="cd02440">
    <property type="entry name" value="AdoMet_MTases"/>
    <property type="match status" value="1"/>
</dbReference>
<evidence type="ECO:0000313" key="2">
    <source>
        <dbReference type="EMBL" id="MBB4680837.1"/>
    </source>
</evidence>
<dbReference type="Gene3D" id="3.40.50.150">
    <property type="entry name" value="Vaccinia Virus protein VP39"/>
    <property type="match status" value="1"/>
</dbReference>
<keyword evidence="1 2" id="KW-0808">Transferase</keyword>
<dbReference type="PANTHER" id="PTHR43861:SF3">
    <property type="entry name" value="PUTATIVE (AFU_ORTHOLOGUE AFUA_2G14390)-RELATED"/>
    <property type="match status" value="1"/>
</dbReference>
<name>A0A7W7CH38_9PSEU</name>
<evidence type="ECO:0000313" key="3">
    <source>
        <dbReference type="Proteomes" id="UP000533598"/>
    </source>
</evidence>
<sequence>MPSRRRWIARLAQAAVVGLLAADTAQLRRRLAALPVLRDQPATPALDDGRVAVAHGVRLDQSTLAAAEAYRQREQLAALDLVPADLTLAQALDLLRDVDPATYRGNRLAGGRTAAHAIAADPGLLDQVGVPARPDGADLATAALEIKLRAPADTAFAVAPGLAASAEVREQDPAIQHAVHGAGLELHVILRAAVLTALAATALTGRRWAAGLLLAWSAQPLAVFAGSRTLKPADLVRGSLTRVIAEPGRLVRTLTGTAGVRAQRAAAIETSRIAYREDMAAGLGRFFEPPRRDCPWCGGTELRRRLLGTDLHTHKPGRFVLDECVSCGHVFQNPRLNAAGLEFYYRDVYDGFNEHAVQSVFATRRAYFLSQARALSGHAKPERWLDVGTGHAHFCNQAKEIWPQTSFDGIDLSSGVELAQRRGRIDRAYRGFFPDLAPSMAGAYDAVSMFHYLEHVTDPVAELRAAHTALKPGGHLVIEVPDPECRFSTLLGRYWGGWVQPQHLNMYPVDNLRAKLGELGFTVVGTQHREAGAPDLTVAAWLLANRFAPRSNQPWHDRAPGLLQRAARGAALTAAAPLLLAAVIGDRLIEPATEKLRLCNGYRVIARRD</sequence>
<keyword evidence="2" id="KW-0489">Methyltransferase</keyword>
<accession>A0A7W7CH38</accession>
<organism evidence="2 3">
    <name type="scientific">Crossiella cryophila</name>
    <dbReference type="NCBI Taxonomy" id="43355"/>
    <lineage>
        <taxon>Bacteria</taxon>
        <taxon>Bacillati</taxon>
        <taxon>Actinomycetota</taxon>
        <taxon>Actinomycetes</taxon>
        <taxon>Pseudonocardiales</taxon>
        <taxon>Pseudonocardiaceae</taxon>
        <taxon>Crossiella</taxon>
    </lineage>
</organism>
<dbReference type="InterPro" id="IPR029063">
    <property type="entry name" value="SAM-dependent_MTases_sf"/>
</dbReference>
<dbReference type="RefSeq" id="WP_221490157.1">
    <property type="nucleotide sequence ID" value="NZ_BAAAUI010000057.1"/>
</dbReference>
<keyword evidence="3" id="KW-1185">Reference proteome</keyword>
<gene>
    <name evidence="2" type="ORF">HNR67_006955</name>
</gene>
<evidence type="ECO:0000256" key="1">
    <source>
        <dbReference type="ARBA" id="ARBA00022679"/>
    </source>
</evidence>
<comment type="caution">
    <text evidence="2">The sequence shown here is derived from an EMBL/GenBank/DDBJ whole genome shotgun (WGS) entry which is preliminary data.</text>
</comment>
<reference evidence="2 3" key="1">
    <citation type="submission" date="2020-08" db="EMBL/GenBank/DDBJ databases">
        <title>Sequencing the genomes of 1000 actinobacteria strains.</title>
        <authorList>
            <person name="Klenk H.-P."/>
        </authorList>
    </citation>
    <scope>NUCLEOTIDE SEQUENCE [LARGE SCALE GENOMIC DNA]</scope>
    <source>
        <strain evidence="2 3">DSM 44230</strain>
    </source>
</reference>
<dbReference type="EMBL" id="JACHMH010000001">
    <property type="protein sequence ID" value="MBB4680837.1"/>
    <property type="molecule type" value="Genomic_DNA"/>
</dbReference>
<dbReference type="PANTHER" id="PTHR43861">
    <property type="entry name" value="TRANS-ACONITATE 2-METHYLTRANSFERASE-RELATED"/>
    <property type="match status" value="1"/>
</dbReference>
<proteinExistence type="predicted"/>
<dbReference type="Pfam" id="PF13489">
    <property type="entry name" value="Methyltransf_23"/>
    <property type="match status" value="1"/>
</dbReference>
<dbReference type="Proteomes" id="UP000533598">
    <property type="component" value="Unassembled WGS sequence"/>
</dbReference>
<protein>
    <submittedName>
        <fullName evidence="2">SAM-dependent methyltransferase</fullName>
    </submittedName>
</protein>
<dbReference type="GO" id="GO:0032259">
    <property type="term" value="P:methylation"/>
    <property type="evidence" value="ECO:0007669"/>
    <property type="project" value="UniProtKB-KW"/>
</dbReference>
<dbReference type="AlphaFoldDB" id="A0A7W7CH38"/>
<dbReference type="GO" id="GO:0008168">
    <property type="term" value="F:methyltransferase activity"/>
    <property type="evidence" value="ECO:0007669"/>
    <property type="project" value="UniProtKB-KW"/>
</dbReference>
<dbReference type="SUPFAM" id="SSF53335">
    <property type="entry name" value="S-adenosyl-L-methionine-dependent methyltransferases"/>
    <property type="match status" value="1"/>
</dbReference>